<reference evidence="2" key="2">
    <citation type="submission" date="2023-04" db="EMBL/GenBank/DDBJ databases">
        <authorList>
            <person name="Bruccoleri R.E."/>
            <person name="Oakeley E.J."/>
            <person name="Faust A.-M."/>
            <person name="Dessus-Babus S."/>
            <person name="Altorfer M."/>
            <person name="Burckhardt D."/>
            <person name="Oertli M."/>
            <person name="Naumann U."/>
            <person name="Petersen F."/>
            <person name="Wong J."/>
        </authorList>
    </citation>
    <scope>NUCLEOTIDE SEQUENCE</scope>
    <source>
        <strain evidence="2">GSM-AAB239-AS_SAM_17_03QT</strain>
        <tissue evidence="2">Leaf</tissue>
    </source>
</reference>
<dbReference type="EMBL" id="JANAVB010035018">
    <property type="protein sequence ID" value="KAJ6806034.1"/>
    <property type="molecule type" value="Genomic_DNA"/>
</dbReference>
<reference evidence="2" key="1">
    <citation type="journal article" date="2023" name="GigaByte">
        <title>Genome assembly of the bearded iris, Iris pallida Lam.</title>
        <authorList>
            <person name="Bruccoleri R.E."/>
            <person name="Oakeley E.J."/>
            <person name="Faust A.M.E."/>
            <person name="Altorfer M."/>
            <person name="Dessus-Babus S."/>
            <person name="Burckhardt D."/>
            <person name="Oertli M."/>
            <person name="Naumann U."/>
            <person name="Petersen F."/>
            <person name="Wong J."/>
        </authorList>
    </citation>
    <scope>NUCLEOTIDE SEQUENCE</scope>
    <source>
        <strain evidence="2">GSM-AAB239-AS_SAM_17_03QT</strain>
    </source>
</reference>
<feature type="compositionally biased region" description="Basic and acidic residues" evidence="1">
    <location>
        <begin position="1"/>
        <end position="23"/>
    </location>
</feature>
<feature type="region of interest" description="Disordered" evidence="1">
    <location>
        <begin position="1"/>
        <end position="29"/>
    </location>
</feature>
<evidence type="ECO:0000313" key="3">
    <source>
        <dbReference type="Proteomes" id="UP001140949"/>
    </source>
</evidence>
<keyword evidence="3" id="KW-1185">Reference proteome</keyword>
<feature type="region of interest" description="Disordered" evidence="1">
    <location>
        <begin position="51"/>
        <end position="77"/>
    </location>
</feature>
<evidence type="ECO:0000313" key="2">
    <source>
        <dbReference type="EMBL" id="KAJ6806034.1"/>
    </source>
</evidence>
<proteinExistence type="predicted"/>
<accession>A0AAX6EPM0</accession>
<name>A0AAX6EPM0_IRIPA</name>
<comment type="caution">
    <text evidence="2">The sequence shown here is derived from an EMBL/GenBank/DDBJ whole genome shotgun (WGS) entry which is preliminary data.</text>
</comment>
<dbReference type="AlphaFoldDB" id="A0AAX6EPM0"/>
<dbReference type="Proteomes" id="UP001140949">
    <property type="component" value="Unassembled WGS sequence"/>
</dbReference>
<gene>
    <name evidence="2" type="ORF">M6B38_177195</name>
</gene>
<evidence type="ECO:0000256" key="1">
    <source>
        <dbReference type="SAM" id="MobiDB-lite"/>
    </source>
</evidence>
<organism evidence="2 3">
    <name type="scientific">Iris pallida</name>
    <name type="common">Sweet iris</name>
    <dbReference type="NCBI Taxonomy" id="29817"/>
    <lineage>
        <taxon>Eukaryota</taxon>
        <taxon>Viridiplantae</taxon>
        <taxon>Streptophyta</taxon>
        <taxon>Embryophyta</taxon>
        <taxon>Tracheophyta</taxon>
        <taxon>Spermatophyta</taxon>
        <taxon>Magnoliopsida</taxon>
        <taxon>Liliopsida</taxon>
        <taxon>Asparagales</taxon>
        <taxon>Iridaceae</taxon>
        <taxon>Iridoideae</taxon>
        <taxon>Irideae</taxon>
        <taxon>Iris</taxon>
    </lineage>
</organism>
<sequence>MTDGGHDQERGGGSARERRDDSRSGGGAWWVRKHITEHAAMAKVLMEVMQSSRSNTADLRRRGQAGHGSSIRSSVRN</sequence>
<protein>
    <submittedName>
        <fullName evidence="2">Uncharacterized protein</fullName>
    </submittedName>
</protein>